<name>A0A1B0ETP0_GLOMM</name>
<evidence type="ECO:0000313" key="1">
    <source>
        <dbReference type="EnsemblMetazoa" id="GMOY007430-PA"/>
    </source>
</evidence>
<dbReference type="EMBL" id="CCAG010013908">
    <property type="status" value="NOT_ANNOTATED_CDS"/>
    <property type="molecule type" value="Genomic_DNA"/>
</dbReference>
<protein>
    <recommendedName>
        <fullName evidence="3">Reverse transcriptase domain-containing protein</fullName>
    </recommendedName>
</protein>
<accession>A0A1B0ETP0</accession>
<dbReference type="PhylomeDB" id="A0A1B0ETP0"/>
<reference evidence="1" key="1">
    <citation type="submission" date="2020-05" db="UniProtKB">
        <authorList>
            <consortium name="EnsemblMetazoa"/>
        </authorList>
    </citation>
    <scope>IDENTIFICATION</scope>
    <source>
        <strain evidence="1">Yale</strain>
    </source>
</reference>
<dbReference type="EMBL" id="CCAG010013909">
    <property type="status" value="NOT_ANNOTATED_CDS"/>
    <property type="molecule type" value="Genomic_DNA"/>
</dbReference>
<dbReference type="AlphaFoldDB" id="A0A1B0ETP0"/>
<keyword evidence="2" id="KW-1185">Reference proteome</keyword>
<sequence length="152" mass="17126">MAMLVMILGNCKAKRSVSSSCHHGFSRRRSTVTILLELTCCIHDAFSERKSADVIYTEFWKASYKDNHSLLPFKLKSIGFSGNIFSWHISLLTGRRQDVFFKSSFFPDISVSLGVRQGSHSCPLLSVLFVNEHPTSVQNARLLVYADGHIDQ</sequence>
<proteinExistence type="predicted"/>
<evidence type="ECO:0008006" key="3">
    <source>
        <dbReference type="Google" id="ProtNLM"/>
    </source>
</evidence>
<organism evidence="1 2">
    <name type="scientific">Glossina morsitans morsitans</name>
    <name type="common">Savannah tsetse fly</name>
    <dbReference type="NCBI Taxonomy" id="37546"/>
    <lineage>
        <taxon>Eukaryota</taxon>
        <taxon>Metazoa</taxon>
        <taxon>Ecdysozoa</taxon>
        <taxon>Arthropoda</taxon>
        <taxon>Hexapoda</taxon>
        <taxon>Insecta</taxon>
        <taxon>Pterygota</taxon>
        <taxon>Neoptera</taxon>
        <taxon>Endopterygota</taxon>
        <taxon>Diptera</taxon>
        <taxon>Brachycera</taxon>
        <taxon>Muscomorpha</taxon>
        <taxon>Hippoboscoidea</taxon>
        <taxon>Glossinidae</taxon>
        <taxon>Glossina</taxon>
    </lineage>
</organism>
<dbReference type="EnsemblMetazoa" id="GMOY007430-RA">
    <property type="protein sequence ID" value="GMOY007430-PA"/>
    <property type="gene ID" value="GMOY007430"/>
</dbReference>
<evidence type="ECO:0000313" key="2">
    <source>
        <dbReference type="Proteomes" id="UP000092444"/>
    </source>
</evidence>
<dbReference type="Proteomes" id="UP000092444">
    <property type="component" value="Unassembled WGS sequence"/>
</dbReference>
<dbReference type="STRING" id="37546.A0A1B0ETP0"/>
<dbReference type="VEuPathDB" id="VectorBase:GMOY007430"/>